<feature type="transmembrane region" description="Helical" evidence="1">
    <location>
        <begin position="499"/>
        <end position="522"/>
    </location>
</feature>
<evidence type="ECO:0000313" key="3">
    <source>
        <dbReference type="EMBL" id="PKW17024.1"/>
    </source>
</evidence>
<organism evidence="3 4">
    <name type="scientific">Saccharopolyspora spinosa</name>
    <dbReference type="NCBI Taxonomy" id="60894"/>
    <lineage>
        <taxon>Bacteria</taxon>
        <taxon>Bacillati</taxon>
        <taxon>Actinomycetota</taxon>
        <taxon>Actinomycetes</taxon>
        <taxon>Pseudonocardiales</taxon>
        <taxon>Pseudonocardiaceae</taxon>
        <taxon>Saccharopolyspora</taxon>
    </lineage>
</organism>
<dbReference type="AlphaFoldDB" id="A0A2N3Y274"/>
<keyword evidence="4" id="KW-1185">Reference proteome</keyword>
<feature type="transmembrane region" description="Helical" evidence="1">
    <location>
        <begin position="395"/>
        <end position="413"/>
    </location>
</feature>
<dbReference type="PANTHER" id="PTHR47691:SF3">
    <property type="entry name" value="HTH-TYPE TRANSCRIPTIONAL REGULATOR RV0890C-RELATED"/>
    <property type="match status" value="1"/>
</dbReference>
<evidence type="ECO:0000256" key="1">
    <source>
        <dbReference type="SAM" id="Phobius"/>
    </source>
</evidence>
<protein>
    <submittedName>
        <fullName evidence="3">NB-ARC domain-containing protein</fullName>
    </submittedName>
</protein>
<feature type="transmembrane region" description="Helical" evidence="1">
    <location>
        <begin position="542"/>
        <end position="564"/>
    </location>
</feature>
<comment type="caution">
    <text evidence="3">The sequence shown here is derived from an EMBL/GenBank/DDBJ whole genome shotgun (WGS) entry which is preliminary data.</text>
</comment>
<dbReference type="InterPro" id="IPR002182">
    <property type="entry name" value="NB-ARC"/>
</dbReference>
<dbReference type="Proteomes" id="UP000233786">
    <property type="component" value="Unassembled WGS sequence"/>
</dbReference>
<reference evidence="3" key="1">
    <citation type="submission" date="2017-12" db="EMBL/GenBank/DDBJ databases">
        <title>Sequencing the genomes of 1000 Actinobacteria strains.</title>
        <authorList>
            <person name="Klenk H.-P."/>
        </authorList>
    </citation>
    <scope>NUCLEOTIDE SEQUENCE [LARGE SCALE GENOMIC DNA]</scope>
    <source>
        <strain evidence="3">DSM 44228</strain>
    </source>
</reference>
<keyword evidence="1" id="KW-0812">Transmembrane</keyword>
<dbReference type="OrthoDB" id="3275754at2"/>
<sequence length="571" mass="59630">MGDEGETNNEQSGTVNGPVAQVGAVYGGVHFGGQHQEPVVPRQLPQAVAPFTGQADELAALHAVLADSARAVVISAVEGTTGIGKTALAVHWANQVADRFPGGQLYADLRGSDPSGWPARPGDVLRSFLEALGEDRIPSDVAAQAARYRTLLADKPVLVVLDDVRDAEQVRPLLPGGSNSFIVLTSRNPLTGLIAEGARSLMLDVLSAVEARELLVRRLGEDRLAAEPQAADELIELCGRLPQALSVVAASAAGVPFSALAAELRNAVSPPGVGNLSARMAAVLDWARARTAPPPVDGDWRSRVRTPVWLRSPKVLFAAAAAVAATTLFVSTPMIAASSFLGLGYFLIRFAMLFAGLVLMERPSGRGAVGTGLVVANAVYCLVDALASIHAEADVWVWLEFFSVIAFTVLLVMRLAPFDVLPRRARIVPPTRRPLAYVVVGAAAAQFILLFAGIPHEYGSMTVLAGVGALAALLPVVAIGGLCAATALTEPGDESQRAFVAATVAAYLGPELLLLLGSLLLGPRFTYLGNAFWSDGAYQGSWGTFAVAQAVAAAALLASTWVLLRRAAARA</sequence>
<keyword evidence="1" id="KW-0472">Membrane</keyword>
<dbReference type="Gene3D" id="3.40.50.300">
    <property type="entry name" value="P-loop containing nucleotide triphosphate hydrolases"/>
    <property type="match status" value="1"/>
</dbReference>
<feature type="transmembrane region" description="Helical" evidence="1">
    <location>
        <begin position="434"/>
        <end position="454"/>
    </location>
</feature>
<feature type="transmembrane region" description="Helical" evidence="1">
    <location>
        <begin position="367"/>
        <end position="389"/>
    </location>
</feature>
<name>A0A2N3Y274_SACSN</name>
<proteinExistence type="predicted"/>
<dbReference type="GO" id="GO:0043531">
    <property type="term" value="F:ADP binding"/>
    <property type="evidence" value="ECO:0007669"/>
    <property type="project" value="InterPro"/>
</dbReference>
<feature type="domain" description="NB-ARC" evidence="2">
    <location>
        <begin position="64"/>
        <end position="189"/>
    </location>
</feature>
<dbReference type="PANTHER" id="PTHR47691">
    <property type="entry name" value="REGULATOR-RELATED"/>
    <property type="match status" value="1"/>
</dbReference>
<dbReference type="Pfam" id="PF00931">
    <property type="entry name" value="NB-ARC"/>
    <property type="match status" value="1"/>
</dbReference>
<dbReference type="InterPro" id="IPR027417">
    <property type="entry name" value="P-loop_NTPase"/>
</dbReference>
<feature type="transmembrane region" description="Helical" evidence="1">
    <location>
        <begin position="315"/>
        <end position="336"/>
    </location>
</feature>
<evidence type="ECO:0000313" key="4">
    <source>
        <dbReference type="Proteomes" id="UP000233786"/>
    </source>
</evidence>
<feature type="transmembrane region" description="Helical" evidence="1">
    <location>
        <begin position="460"/>
        <end position="487"/>
    </location>
</feature>
<accession>A0A2N3Y274</accession>
<feature type="transmembrane region" description="Helical" evidence="1">
    <location>
        <begin position="342"/>
        <end position="360"/>
    </location>
</feature>
<gene>
    <name evidence="3" type="ORF">A8926_4943</name>
</gene>
<dbReference type="RefSeq" id="WP_101376712.1">
    <property type="nucleotide sequence ID" value="NZ_CP061007.1"/>
</dbReference>
<dbReference type="EMBL" id="PJNB01000001">
    <property type="protein sequence ID" value="PKW17024.1"/>
    <property type="molecule type" value="Genomic_DNA"/>
</dbReference>
<dbReference type="SUPFAM" id="SSF52540">
    <property type="entry name" value="P-loop containing nucleoside triphosphate hydrolases"/>
    <property type="match status" value="1"/>
</dbReference>
<dbReference type="STRING" id="994479.GCA_000194155_01485"/>
<keyword evidence="1" id="KW-1133">Transmembrane helix</keyword>
<dbReference type="PRINTS" id="PR00364">
    <property type="entry name" value="DISEASERSIST"/>
</dbReference>
<evidence type="ECO:0000259" key="2">
    <source>
        <dbReference type="Pfam" id="PF00931"/>
    </source>
</evidence>